<accession>H0E0A3</accession>
<dbReference type="PANTHER" id="PTHR30055">
    <property type="entry name" value="HTH-TYPE TRANSCRIPTIONAL REGULATOR RUTR"/>
    <property type="match status" value="1"/>
</dbReference>
<evidence type="ECO:0000313" key="7">
    <source>
        <dbReference type="Proteomes" id="UP000005143"/>
    </source>
</evidence>
<evidence type="ECO:0000259" key="5">
    <source>
        <dbReference type="PROSITE" id="PS50977"/>
    </source>
</evidence>
<dbReference type="Gene3D" id="1.10.357.10">
    <property type="entry name" value="Tetracycline Repressor, domain 2"/>
    <property type="match status" value="1"/>
</dbReference>
<keyword evidence="3" id="KW-0804">Transcription</keyword>
<feature type="domain" description="HTH tetR-type" evidence="5">
    <location>
        <begin position="6"/>
        <end position="66"/>
    </location>
</feature>
<dbReference type="InterPro" id="IPR023772">
    <property type="entry name" value="DNA-bd_HTH_TetR-type_CS"/>
</dbReference>
<keyword evidence="2 4" id="KW-0238">DNA-binding</keyword>
<dbReference type="SUPFAM" id="SSF46689">
    <property type="entry name" value="Homeodomain-like"/>
    <property type="match status" value="1"/>
</dbReference>
<dbReference type="PANTHER" id="PTHR30055:SF238">
    <property type="entry name" value="MYCOFACTOCIN BIOSYNTHESIS TRANSCRIPTIONAL REGULATOR MFTR-RELATED"/>
    <property type="match status" value="1"/>
</dbReference>
<name>H0E0A3_9ACTN</name>
<dbReference type="InterPro" id="IPR050109">
    <property type="entry name" value="HTH-type_TetR-like_transc_reg"/>
</dbReference>
<protein>
    <submittedName>
        <fullName evidence="6">Transcriptional regulator TetR family</fullName>
    </submittedName>
</protein>
<proteinExistence type="predicted"/>
<dbReference type="PROSITE" id="PS50977">
    <property type="entry name" value="HTH_TETR_2"/>
    <property type="match status" value="1"/>
</dbReference>
<evidence type="ECO:0000256" key="1">
    <source>
        <dbReference type="ARBA" id="ARBA00023015"/>
    </source>
</evidence>
<dbReference type="Pfam" id="PF00440">
    <property type="entry name" value="TetR_N"/>
    <property type="match status" value="1"/>
</dbReference>
<keyword evidence="1" id="KW-0805">Transcription regulation</keyword>
<keyword evidence="7" id="KW-1185">Reference proteome</keyword>
<dbReference type="OrthoDB" id="4746440at2"/>
<dbReference type="PROSITE" id="PS01081">
    <property type="entry name" value="HTH_TETR_1"/>
    <property type="match status" value="1"/>
</dbReference>
<dbReference type="PATRIC" id="fig|1097667.3.peg.210"/>
<dbReference type="EMBL" id="AGUD01000006">
    <property type="protein sequence ID" value="EHN12906.1"/>
    <property type="molecule type" value="Genomic_DNA"/>
</dbReference>
<gene>
    <name evidence="6" type="ORF">PAI11_02110</name>
</gene>
<dbReference type="AlphaFoldDB" id="H0E0A3"/>
<comment type="caution">
    <text evidence="6">The sequence shown here is derived from an EMBL/GenBank/DDBJ whole genome shotgun (WGS) entry which is preliminary data.</text>
</comment>
<evidence type="ECO:0000256" key="4">
    <source>
        <dbReference type="PROSITE-ProRule" id="PRU00335"/>
    </source>
</evidence>
<dbReference type="GO" id="GO:0003700">
    <property type="term" value="F:DNA-binding transcription factor activity"/>
    <property type="evidence" value="ECO:0007669"/>
    <property type="project" value="TreeGrafter"/>
</dbReference>
<dbReference type="InterPro" id="IPR001647">
    <property type="entry name" value="HTH_TetR"/>
</dbReference>
<dbReference type="RefSeq" id="WP_007569918.1">
    <property type="nucleotide sequence ID" value="NZ_AGUD01000006.1"/>
</dbReference>
<dbReference type="Proteomes" id="UP000005143">
    <property type="component" value="Unassembled WGS sequence"/>
</dbReference>
<feature type="DNA-binding region" description="H-T-H motif" evidence="4">
    <location>
        <begin position="29"/>
        <end position="48"/>
    </location>
</feature>
<reference evidence="6 7" key="1">
    <citation type="journal article" date="2013" name="Biodegradation">
        <title>Quantitative proteomic analysis of ibuprofen-degrading Patulibacter sp. strain I11.</title>
        <authorList>
            <person name="Almeida B."/>
            <person name="Kjeldal H."/>
            <person name="Lolas I."/>
            <person name="Knudsen A.D."/>
            <person name="Carvalho G."/>
            <person name="Nielsen K.L."/>
            <person name="Barreto Crespo M.T."/>
            <person name="Stensballe A."/>
            <person name="Nielsen J.L."/>
        </authorList>
    </citation>
    <scope>NUCLEOTIDE SEQUENCE [LARGE SCALE GENOMIC DNA]</scope>
    <source>
        <strain evidence="6 7">I11</strain>
    </source>
</reference>
<evidence type="ECO:0000256" key="3">
    <source>
        <dbReference type="ARBA" id="ARBA00023163"/>
    </source>
</evidence>
<sequence>MARWQPDARSRLAKAALDLYGEHGYDRTTVAEIAERAGLTKRTFFRHFADKREVLFSGSEELERLIVTGLAAAPPDAAPLDAVMAGLDATAAMFDERRAFATARQAVITAHPELQERELIKLERLTTAITAALRERGVAEARALLTARAGVAIFQVAFGRWATPGARQTLRSLMHAARRDLRDVVLDG</sequence>
<dbReference type="InterPro" id="IPR009057">
    <property type="entry name" value="Homeodomain-like_sf"/>
</dbReference>
<dbReference type="GO" id="GO:0000976">
    <property type="term" value="F:transcription cis-regulatory region binding"/>
    <property type="evidence" value="ECO:0007669"/>
    <property type="project" value="TreeGrafter"/>
</dbReference>
<evidence type="ECO:0000313" key="6">
    <source>
        <dbReference type="EMBL" id="EHN12906.1"/>
    </source>
</evidence>
<dbReference type="PRINTS" id="PR00455">
    <property type="entry name" value="HTHTETR"/>
</dbReference>
<organism evidence="6 7">
    <name type="scientific">Patulibacter medicamentivorans</name>
    <dbReference type="NCBI Taxonomy" id="1097667"/>
    <lineage>
        <taxon>Bacteria</taxon>
        <taxon>Bacillati</taxon>
        <taxon>Actinomycetota</taxon>
        <taxon>Thermoleophilia</taxon>
        <taxon>Solirubrobacterales</taxon>
        <taxon>Patulibacteraceae</taxon>
        <taxon>Patulibacter</taxon>
    </lineage>
</organism>
<evidence type="ECO:0000256" key="2">
    <source>
        <dbReference type="ARBA" id="ARBA00023125"/>
    </source>
</evidence>